<dbReference type="AlphaFoldDB" id="A0A0G1U8W8"/>
<organism evidence="9 10">
    <name type="scientific">Candidatus Wolfebacteria bacterium GW2011_GWA2_47_9b</name>
    <dbReference type="NCBI Taxonomy" id="1619005"/>
    <lineage>
        <taxon>Bacteria</taxon>
        <taxon>Candidatus Wolfeibacteriota</taxon>
    </lineage>
</organism>
<keyword evidence="2 5" id="KW-0689">Ribosomal protein</keyword>
<keyword evidence="5" id="KW-0694">RNA-binding</keyword>
<comment type="subunit">
    <text evidence="5">Part of the 50S ribosomal subunit; part of the 5S rRNA/L5/L18/L25 subcomplex. Contacts the 5S rRNA and the P site tRNA. Forms a bridge to the 30S subunit in the 70S ribosome.</text>
</comment>
<dbReference type="InterPro" id="IPR022803">
    <property type="entry name" value="Ribosomal_uL5_dom_sf"/>
</dbReference>
<dbReference type="InterPro" id="IPR002132">
    <property type="entry name" value="Ribosomal_uL5"/>
</dbReference>
<dbReference type="HAMAP" id="MF_01333_B">
    <property type="entry name" value="Ribosomal_uL5_B"/>
    <property type="match status" value="1"/>
</dbReference>
<keyword evidence="5" id="KW-0820">tRNA-binding</keyword>
<evidence type="ECO:0000259" key="8">
    <source>
        <dbReference type="Pfam" id="PF00673"/>
    </source>
</evidence>
<dbReference type="Pfam" id="PF00673">
    <property type="entry name" value="Ribosomal_L5_C"/>
    <property type="match status" value="1"/>
</dbReference>
<dbReference type="EMBL" id="LCPB01000001">
    <property type="protein sequence ID" value="KKU90577.1"/>
    <property type="molecule type" value="Genomic_DNA"/>
</dbReference>
<dbReference type="PIRSF" id="PIRSF002161">
    <property type="entry name" value="Ribosomal_L5"/>
    <property type="match status" value="1"/>
</dbReference>
<keyword evidence="5" id="KW-0699">rRNA-binding</keyword>
<dbReference type="Gene3D" id="3.30.1440.10">
    <property type="match status" value="1"/>
</dbReference>
<proteinExistence type="inferred from homology"/>
<comment type="similarity">
    <text evidence="1 5 6">Belongs to the universal ribosomal protein uL5 family.</text>
</comment>
<comment type="function">
    <text evidence="5">This is 1 of the proteins that bind and probably mediate the attachment of the 5S RNA into the large ribosomal subunit, where it forms part of the central protuberance. In the 70S ribosome it contacts protein S13 of the 30S subunit (bridge B1b), connecting the 2 subunits; this bridge is implicated in subunit movement. Contacts the P site tRNA; the 5S rRNA and some of its associated proteins might help stabilize positioning of ribosome-bound tRNAs.</text>
</comment>
<reference evidence="9 10" key="1">
    <citation type="journal article" date="2015" name="Nature">
        <title>rRNA introns, odd ribosomes, and small enigmatic genomes across a large radiation of phyla.</title>
        <authorList>
            <person name="Brown C.T."/>
            <person name="Hug L.A."/>
            <person name="Thomas B.C."/>
            <person name="Sharon I."/>
            <person name="Castelle C.J."/>
            <person name="Singh A."/>
            <person name="Wilkins M.J."/>
            <person name="Williams K.H."/>
            <person name="Banfield J.F."/>
        </authorList>
    </citation>
    <scope>NUCLEOTIDE SEQUENCE [LARGE SCALE GENOMIC DNA]</scope>
</reference>
<accession>A0A0G1U8W8</accession>
<dbReference type="GO" id="GO:0000049">
    <property type="term" value="F:tRNA binding"/>
    <property type="evidence" value="ECO:0007669"/>
    <property type="project" value="UniProtKB-UniRule"/>
</dbReference>
<evidence type="ECO:0000313" key="9">
    <source>
        <dbReference type="EMBL" id="KKU90577.1"/>
    </source>
</evidence>
<dbReference type="Pfam" id="PF00281">
    <property type="entry name" value="Ribosomal_L5"/>
    <property type="match status" value="1"/>
</dbReference>
<evidence type="ECO:0000256" key="6">
    <source>
        <dbReference type="RuleBase" id="RU003930"/>
    </source>
</evidence>
<gene>
    <name evidence="5" type="primary">rplE</name>
    <name evidence="9" type="ORF">UY19_C0001G0054</name>
</gene>
<dbReference type="InterPro" id="IPR031309">
    <property type="entry name" value="Ribosomal_uL5_C"/>
</dbReference>
<dbReference type="GO" id="GO:0005840">
    <property type="term" value="C:ribosome"/>
    <property type="evidence" value="ECO:0007669"/>
    <property type="project" value="UniProtKB-KW"/>
</dbReference>
<dbReference type="Proteomes" id="UP000033882">
    <property type="component" value="Unassembled WGS sequence"/>
</dbReference>
<dbReference type="PANTHER" id="PTHR11994">
    <property type="entry name" value="60S RIBOSOMAL PROTEIN L11-RELATED"/>
    <property type="match status" value="1"/>
</dbReference>
<protein>
    <recommendedName>
        <fullName evidence="4 5">Large ribosomal subunit protein uL5</fullName>
    </recommendedName>
</protein>
<feature type="domain" description="Large ribosomal subunit protein uL5 N-terminal" evidence="7">
    <location>
        <begin position="26"/>
        <end position="86"/>
    </location>
</feature>
<evidence type="ECO:0000259" key="7">
    <source>
        <dbReference type="Pfam" id="PF00281"/>
    </source>
</evidence>
<dbReference type="GO" id="GO:1990904">
    <property type="term" value="C:ribonucleoprotein complex"/>
    <property type="evidence" value="ECO:0007669"/>
    <property type="project" value="UniProtKB-KW"/>
</dbReference>
<evidence type="ECO:0000256" key="1">
    <source>
        <dbReference type="ARBA" id="ARBA00008553"/>
    </source>
</evidence>
<evidence type="ECO:0000256" key="5">
    <source>
        <dbReference type="HAMAP-Rule" id="MF_01333"/>
    </source>
</evidence>
<evidence type="ECO:0000256" key="3">
    <source>
        <dbReference type="ARBA" id="ARBA00023274"/>
    </source>
</evidence>
<dbReference type="GO" id="GO:0019843">
    <property type="term" value="F:rRNA binding"/>
    <property type="evidence" value="ECO:0007669"/>
    <property type="project" value="UniProtKB-UniRule"/>
</dbReference>
<evidence type="ECO:0000256" key="4">
    <source>
        <dbReference type="ARBA" id="ARBA00035245"/>
    </source>
</evidence>
<dbReference type="GO" id="GO:0003735">
    <property type="term" value="F:structural constituent of ribosome"/>
    <property type="evidence" value="ECO:0007669"/>
    <property type="project" value="InterPro"/>
</dbReference>
<dbReference type="SUPFAM" id="SSF55282">
    <property type="entry name" value="RL5-like"/>
    <property type="match status" value="1"/>
</dbReference>
<evidence type="ECO:0000256" key="2">
    <source>
        <dbReference type="ARBA" id="ARBA00022980"/>
    </source>
</evidence>
<dbReference type="InterPro" id="IPR031310">
    <property type="entry name" value="Ribosomal_uL5_N"/>
</dbReference>
<dbReference type="GO" id="GO:0006412">
    <property type="term" value="P:translation"/>
    <property type="evidence" value="ECO:0007669"/>
    <property type="project" value="UniProtKB-UniRule"/>
</dbReference>
<feature type="domain" description="Large ribosomal subunit protein uL5 C-terminal" evidence="8">
    <location>
        <begin position="91"/>
        <end position="182"/>
    </location>
</feature>
<sequence length="186" mass="20661">MKDLNLKEKYIKEVVPALKAKFGYKNEMAVPKITKIVVNVGTGRMSQQANFTDKLLPAVVNELMAITGQKPRTNPSKKSIAGFKMRQGTVVGVSVTLRGARMYDFLDKMNKIVFPRVRDFKGLETKGVDSAGNLSLGFKEHTVFPEITPENAKADFGIQVTVVSQVNTREEAVEMFRLLGVPLKKD</sequence>
<dbReference type="NCBIfam" id="NF000585">
    <property type="entry name" value="PRK00010.1"/>
    <property type="match status" value="1"/>
</dbReference>
<evidence type="ECO:0000313" key="10">
    <source>
        <dbReference type="Proteomes" id="UP000033882"/>
    </source>
</evidence>
<dbReference type="InterPro" id="IPR020930">
    <property type="entry name" value="Ribosomal_uL5_bac-type"/>
</dbReference>
<keyword evidence="3 5" id="KW-0687">Ribonucleoprotein</keyword>
<comment type="caution">
    <text evidence="9">The sequence shown here is derived from an EMBL/GenBank/DDBJ whole genome shotgun (WGS) entry which is preliminary data.</text>
</comment>
<dbReference type="FunFam" id="3.30.1440.10:FF:000001">
    <property type="entry name" value="50S ribosomal protein L5"/>
    <property type="match status" value="1"/>
</dbReference>
<name>A0A0G1U8W8_9BACT</name>